<sequence length="67" mass="7290">MGYRRFISDALGQPVAVNIVSQGFIKIFAVSLPEGLALIKQIQDMPQIPWRGPGSFAGAVPFDVFII</sequence>
<proteinExistence type="predicted"/>
<reference evidence="1" key="1">
    <citation type="submission" date="2019-08" db="EMBL/GenBank/DDBJ databases">
        <authorList>
            <person name="Kucharzyk K."/>
            <person name="Murdoch R.W."/>
            <person name="Higgins S."/>
            <person name="Loffler F."/>
        </authorList>
    </citation>
    <scope>NUCLEOTIDE SEQUENCE</scope>
</reference>
<dbReference type="EMBL" id="VSSQ01089119">
    <property type="protein sequence ID" value="MPN35494.1"/>
    <property type="molecule type" value="Genomic_DNA"/>
</dbReference>
<accession>A0A645HHA7</accession>
<protein>
    <submittedName>
        <fullName evidence="1">Uncharacterized protein</fullName>
    </submittedName>
</protein>
<dbReference type="AlphaFoldDB" id="A0A645HHA7"/>
<name>A0A645HHA7_9ZZZZ</name>
<comment type="caution">
    <text evidence="1">The sequence shown here is derived from an EMBL/GenBank/DDBJ whole genome shotgun (WGS) entry which is preliminary data.</text>
</comment>
<gene>
    <name evidence="1" type="ORF">SDC9_182992</name>
</gene>
<evidence type="ECO:0000313" key="1">
    <source>
        <dbReference type="EMBL" id="MPN35494.1"/>
    </source>
</evidence>
<organism evidence="1">
    <name type="scientific">bioreactor metagenome</name>
    <dbReference type="NCBI Taxonomy" id="1076179"/>
    <lineage>
        <taxon>unclassified sequences</taxon>
        <taxon>metagenomes</taxon>
        <taxon>ecological metagenomes</taxon>
    </lineage>
</organism>